<protein>
    <submittedName>
        <fullName evidence="2">Helix-turn-helix domain-containing protein</fullName>
    </submittedName>
</protein>
<dbReference type="Pfam" id="PF13411">
    <property type="entry name" value="MerR_1"/>
    <property type="match status" value="1"/>
</dbReference>
<name>A0ABY8EL41_9FIRM</name>
<keyword evidence="3" id="KW-1185">Reference proteome</keyword>
<dbReference type="RefSeq" id="WP_277734200.1">
    <property type="nucleotide sequence ID" value="NZ_CP120733.1"/>
</dbReference>
<feature type="domain" description="HTH merR-type" evidence="1">
    <location>
        <begin position="17"/>
        <end position="56"/>
    </location>
</feature>
<dbReference type="InterPro" id="IPR009061">
    <property type="entry name" value="DNA-bd_dom_put_sf"/>
</dbReference>
<dbReference type="SUPFAM" id="SSF46955">
    <property type="entry name" value="Putative DNA-binding domain"/>
    <property type="match status" value="1"/>
</dbReference>
<accession>A0ABY8EL41</accession>
<dbReference type="InterPro" id="IPR000551">
    <property type="entry name" value="MerR-type_HTH_dom"/>
</dbReference>
<evidence type="ECO:0000259" key="1">
    <source>
        <dbReference type="PROSITE" id="PS50937"/>
    </source>
</evidence>
<organism evidence="2 3">
    <name type="scientific">Tepidibacter hydrothermalis</name>
    <dbReference type="NCBI Taxonomy" id="3036126"/>
    <lineage>
        <taxon>Bacteria</taxon>
        <taxon>Bacillati</taxon>
        <taxon>Bacillota</taxon>
        <taxon>Clostridia</taxon>
        <taxon>Peptostreptococcales</taxon>
        <taxon>Peptostreptococcaceae</taxon>
        <taxon>Tepidibacter</taxon>
    </lineage>
</organism>
<dbReference type="PROSITE" id="PS50937">
    <property type="entry name" value="HTH_MERR_2"/>
    <property type="match status" value="1"/>
</dbReference>
<dbReference type="Proteomes" id="UP001222800">
    <property type="component" value="Chromosome"/>
</dbReference>
<dbReference type="CDD" id="cd04762">
    <property type="entry name" value="HTH_MerR-trunc"/>
    <property type="match status" value="1"/>
</dbReference>
<proteinExistence type="predicted"/>
<sequence length="208" mass="24805">MTSNSTNIHYNNLNNILYTTKEASEIINVSQSTLRKYEEKYSISVQRNEKGHRRYSLENINEFKEILKSRNEKKNKKQFFLDNANKYNEDLQNTIKNSIENNSYISLESQNDARRNFENYITNFTNELFEKNNNALLDNFNNCLNDKVDGKIEKLINLIKIENNQLRSENKRLMNMVYDLNCKVEILIQKEEYKNKPTSFNKLFSKNK</sequence>
<reference evidence="2 3" key="1">
    <citation type="submission" date="2023-03" db="EMBL/GenBank/DDBJ databases">
        <title>Complete genome sequence of Tepidibacter sp. SWIR-1, isolated from a deep-sea hydrothermal vent.</title>
        <authorList>
            <person name="Li X."/>
        </authorList>
    </citation>
    <scope>NUCLEOTIDE SEQUENCE [LARGE SCALE GENOMIC DNA]</scope>
    <source>
        <strain evidence="2 3">SWIR-1</strain>
    </source>
</reference>
<evidence type="ECO:0000313" key="2">
    <source>
        <dbReference type="EMBL" id="WFD11968.1"/>
    </source>
</evidence>
<evidence type="ECO:0000313" key="3">
    <source>
        <dbReference type="Proteomes" id="UP001222800"/>
    </source>
</evidence>
<dbReference type="SMART" id="SM00422">
    <property type="entry name" value="HTH_MERR"/>
    <property type="match status" value="1"/>
</dbReference>
<dbReference type="EMBL" id="CP120733">
    <property type="protein sequence ID" value="WFD11968.1"/>
    <property type="molecule type" value="Genomic_DNA"/>
</dbReference>
<gene>
    <name evidence="2" type="ORF">P4S50_07790</name>
</gene>
<dbReference type="Gene3D" id="1.10.1660.10">
    <property type="match status" value="1"/>
</dbReference>